<protein>
    <submittedName>
        <fullName evidence="1">Uncharacterized protein</fullName>
    </submittedName>
</protein>
<organism evidence="1 2">
    <name type="scientific">Belnapia mucosa</name>
    <dbReference type="NCBI Taxonomy" id="2804532"/>
    <lineage>
        <taxon>Bacteria</taxon>
        <taxon>Pseudomonadati</taxon>
        <taxon>Pseudomonadota</taxon>
        <taxon>Alphaproteobacteria</taxon>
        <taxon>Acetobacterales</taxon>
        <taxon>Roseomonadaceae</taxon>
        <taxon>Belnapia</taxon>
    </lineage>
</organism>
<accession>A0ABS1UYP6</accession>
<dbReference type="Proteomes" id="UP000606490">
    <property type="component" value="Unassembled WGS sequence"/>
</dbReference>
<comment type="caution">
    <text evidence="1">The sequence shown here is derived from an EMBL/GenBank/DDBJ whole genome shotgun (WGS) entry which is preliminary data.</text>
</comment>
<gene>
    <name evidence="1" type="ORF">JMJ55_04490</name>
</gene>
<reference evidence="1 2" key="1">
    <citation type="submission" date="2021-01" db="EMBL/GenBank/DDBJ databases">
        <title>Belnapia mucosa sp. nov. and Belnapia arida sp. nov., isolated from the Tabernas Desert (Almeria, Spain).</title>
        <authorList>
            <person name="Molina-Menor E."/>
            <person name="Vidal-Verdu A."/>
            <person name="Calonge A."/>
            <person name="Satari L."/>
            <person name="Pereto Magraner J."/>
            <person name="Porcar Miralles M."/>
        </authorList>
    </citation>
    <scope>NUCLEOTIDE SEQUENCE [LARGE SCALE GENOMIC DNA]</scope>
    <source>
        <strain evidence="1 2">T6</strain>
    </source>
</reference>
<keyword evidence="2" id="KW-1185">Reference proteome</keyword>
<sequence length="73" mass="8189">MNPPEDALALADRHVREGEERVTRQLAIIDEMDRDNHPEAAAIARVVLATLQTTLDLMREHLRMECKARGGGN</sequence>
<evidence type="ECO:0000313" key="2">
    <source>
        <dbReference type="Proteomes" id="UP000606490"/>
    </source>
</evidence>
<dbReference type="RefSeq" id="WP_202824264.1">
    <property type="nucleotide sequence ID" value="NZ_JAEUXJ010000001.1"/>
</dbReference>
<name>A0ABS1UYP6_9PROT</name>
<proteinExistence type="predicted"/>
<dbReference type="EMBL" id="JAEUXJ010000001">
    <property type="protein sequence ID" value="MBL6454571.1"/>
    <property type="molecule type" value="Genomic_DNA"/>
</dbReference>
<evidence type="ECO:0000313" key="1">
    <source>
        <dbReference type="EMBL" id="MBL6454571.1"/>
    </source>
</evidence>